<feature type="region of interest" description="Disordered" evidence="1">
    <location>
        <begin position="1"/>
        <end position="67"/>
    </location>
</feature>
<gene>
    <name evidence="2" type="ORF">L210DRAFT_3640063</name>
</gene>
<dbReference type="AlphaFoldDB" id="A0AAD4C7G7"/>
<keyword evidence="3" id="KW-1185">Reference proteome</keyword>
<dbReference type="EMBL" id="WHUW01000002">
    <property type="protein sequence ID" value="KAF8451054.1"/>
    <property type="molecule type" value="Genomic_DNA"/>
</dbReference>
<dbReference type="Proteomes" id="UP001194468">
    <property type="component" value="Unassembled WGS sequence"/>
</dbReference>
<reference evidence="2" key="1">
    <citation type="submission" date="2019-10" db="EMBL/GenBank/DDBJ databases">
        <authorList>
            <consortium name="DOE Joint Genome Institute"/>
            <person name="Kuo A."/>
            <person name="Miyauchi S."/>
            <person name="Kiss E."/>
            <person name="Drula E."/>
            <person name="Kohler A."/>
            <person name="Sanchez-Garcia M."/>
            <person name="Andreopoulos B."/>
            <person name="Barry K.W."/>
            <person name="Bonito G."/>
            <person name="Buee M."/>
            <person name="Carver A."/>
            <person name="Chen C."/>
            <person name="Cichocki N."/>
            <person name="Clum A."/>
            <person name="Culley D."/>
            <person name="Crous P.W."/>
            <person name="Fauchery L."/>
            <person name="Girlanda M."/>
            <person name="Hayes R."/>
            <person name="Keri Z."/>
            <person name="LaButti K."/>
            <person name="Lipzen A."/>
            <person name="Lombard V."/>
            <person name="Magnuson J."/>
            <person name="Maillard F."/>
            <person name="Morin E."/>
            <person name="Murat C."/>
            <person name="Nolan M."/>
            <person name="Ohm R."/>
            <person name="Pangilinan J."/>
            <person name="Pereira M."/>
            <person name="Perotto S."/>
            <person name="Peter M."/>
            <person name="Riley R."/>
            <person name="Sitrit Y."/>
            <person name="Stielow B."/>
            <person name="Szollosi G."/>
            <person name="Zifcakova L."/>
            <person name="Stursova M."/>
            <person name="Spatafora J.W."/>
            <person name="Tedersoo L."/>
            <person name="Vaario L.-M."/>
            <person name="Yamada A."/>
            <person name="Yan M."/>
            <person name="Wang P."/>
            <person name="Xu J."/>
            <person name="Bruns T."/>
            <person name="Baldrian P."/>
            <person name="Vilgalys R."/>
            <person name="Henrissat B."/>
            <person name="Grigoriev I.V."/>
            <person name="Hibbett D."/>
            <person name="Nagy L.G."/>
            <person name="Martin F.M."/>
        </authorList>
    </citation>
    <scope>NUCLEOTIDE SEQUENCE</scope>
    <source>
        <strain evidence="2">BED1</strain>
    </source>
</reference>
<evidence type="ECO:0000256" key="1">
    <source>
        <dbReference type="SAM" id="MobiDB-lite"/>
    </source>
</evidence>
<organism evidence="2 3">
    <name type="scientific">Boletus edulis BED1</name>
    <dbReference type="NCBI Taxonomy" id="1328754"/>
    <lineage>
        <taxon>Eukaryota</taxon>
        <taxon>Fungi</taxon>
        <taxon>Dikarya</taxon>
        <taxon>Basidiomycota</taxon>
        <taxon>Agaricomycotina</taxon>
        <taxon>Agaricomycetes</taxon>
        <taxon>Agaricomycetidae</taxon>
        <taxon>Boletales</taxon>
        <taxon>Boletineae</taxon>
        <taxon>Boletaceae</taxon>
        <taxon>Boletoideae</taxon>
        <taxon>Boletus</taxon>
    </lineage>
</organism>
<evidence type="ECO:0000313" key="3">
    <source>
        <dbReference type="Proteomes" id="UP001194468"/>
    </source>
</evidence>
<evidence type="ECO:0000313" key="2">
    <source>
        <dbReference type="EMBL" id="KAF8451054.1"/>
    </source>
</evidence>
<protein>
    <submittedName>
        <fullName evidence="2">Uncharacterized protein</fullName>
    </submittedName>
</protein>
<reference evidence="2" key="2">
    <citation type="journal article" date="2020" name="Nat. Commun.">
        <title>Large-scale genome sequencing of mycorrhizal fungi provides insights into the early evolution of symbiotic traits.</title>
        <authorList>
            <person name="Miyauchi S."/>
            <person name="Kiss E."/>
            <person name="Kuo A."/>
            <person name="Drula E."/>
            <person name="Kohler A."/>
            <person name="Sanchez-Garcia M."/>
            <person name="Morin E."/>
            <person name="Andreopoulos B."/>
            <person name="Barry K.W."/>
            <person name="Bonito G."/>
            <person name="Buee M."/>
            <person name="Carver A."/>
            <person name="Chen C."/>
            <person name="Cichocki N."/>
            <person name="Clum A."/>
            <person name="Culley D."/>
            <person name="Crous P.W."/>
            <person name="Fauchery L."/>
            <person name="Girlanda M."/>
            <person name="Hayes R.D."/>
            <person name="Keri Z."/>
            <person name="LaButti K."/>
            <person name="Lipzen A."/>
            <person name="Lombard V."/>
            <person name="Magnuson J."/>
            <person name="Maillard F."/>
            <person name="Murat C."/>
            <person name="Nolan M."/>
            <person name="Ohm R.A."/>
            <person name="Pangilinan J."/>
            <person name="Pereira M.F."/>
            <person name="Perotto S."/>
            <person name="Peter M."/>
            <person name="Pfister S."/>
            <person name="Riley R."/>
            <person name="Sitrit Y."/>
            <person name="Stielow J.B."/>
            <person name="Szollosi G."/>
            <person name="Zifcakova L."/>
            <person name="Stursova M."/>
            <person name="Spatafora J.W."/>
            <person name="Tedersoo L."/>
            <person name="Vaario L.M."/>
            <person name="Yamada A."/>
            <person name="Yan M."/>
            <person name="Wang P."/>
            <person name="Xu J."/>
            <person name="Bruns T."/>
            <person name="Baldrian P."/>
            <person name="Vilgalys R."/>
            <person name="Dunand C."/>
            <person name="Henrissat B."/>
            <person name="Grigoriev I.V."/>
            <person name="Hibbett D."/>
            <person name="Nagy L.G."/>
            <person name="Martin F.M."/>
        </authorList>
    </citation>
    <scope>NUCLEOTIDE SEQUENCE</scope>
    <source>
        <strain evidence="2">BED1</strain>
    </source>
</reference>
<comment type="caution">
    <text evidence="2">The sequence shown here is derived from an EMBL/GenBank/DDBJ whole genome shotgun (WGS) entry which is preliminary data.</text>
</comment>
<sequence>MHLEGGAEVQAPEGQGQEQDCNQNDKDKMRDEAEDHKSDYETEEHKGPSTSTAKVAKKNQEKKNMIVKKTDLLKPNIRIPKKTDIQMMFEVFQNDFADMTLEYGLMSVLDDSNNGCGPRPLSYTA</sequence>
<feature type="compositionally biased region" description="Basic and acidic residues" evidence="1">
    <location>
        <begin position="58"/>
        <end position="67"/>
    </location>
</feature>
<proteinExistence type="predicted"/>
<feature type="compositionally biased region" description="Basic and acidic residues" evidence="1">
    <location>
        <begin position="23"/>
        <end position="47"/>
    </location>
</feature>
<accession>A0AAD4C7G7</accession>
<name>A0AAD4C7G7_BOLED</name>